<comment type="caution">
    <text evidence="3">The sequence shown here is derived from an EMBL/GenBank/DDBJ whole genome shotgun (WGS) entry which is preliminary data.</text>
</comment>
<name>A0ABS4QJA1_9NOCA</name>
<gene>
    <name evidence="3" type="ORF">BJ987_004569</name>
</gene>
<protein>
    <submittedName>
        <fullName evidence="3">Serine/threonine protein phosphatase PrpC</fullName>
    </submittedName>
</protein>
<evidence type="ECO:0000313" key="4">
    <source>
        <dbReference type="Proteomes" id="UP001519325"/>
    </source>
</evidence>
<evidence type="ECO:0000313" key="3">
    <source>
        <dbReference type="EMBL" id="MBP2191668.1"/>
    </source>
</evidence>
<dbReference type="Pfam" id="PF12773">
    <property type="entry name" value="DZR"/>
    <property type="match status" value="1"/>
</dbReference>
<dbReference type="InterPro" id="IPR025874">
    <property type="entry name" value="DZR"/>
</dbReference>
<evidence type="ECO:0000259" key="2">
    <source>
        <dbReference type="PROSITE" id="PS51746"/>
    </source>
</evidence>
<dbReference type="SMART" id="SM00331">
    <property type="entry name" value="PP2C_SIG"/>
    <property type="match status" value="1"/>
</dbReference>
<dbReference type="Gene3D" id="3.60.40.10">
    <property type="entry name" value="PPM-type phosphatase domain"/>
    <property type="match status" value="1"/>
</dbReference>
<dbReference type="Proteomes" id="UP001519325">
    <property type="component" value="Unassembled WGS sequence"/>
</dbReference>
<feature type="compositionally biased region" description="Polar residues" evidence="1">
    <location>
        <begin position="1"/>
        <end position="12"/>
    </location>
</feature>
<accession>A0ABS4QJA1</accession>
<dbReference type="PROSITE" id="PS51746">
    <property type="entry name" value="PPM_2"/>
    <property type="match status" value="1"/>
</dbReference>
<dbReference type="RefSeq" id="WP_307869721.1">
    <property type="nucleotide sequence ID" value="NZ_JAGGMR010000001.1"/>
</dbReference>
<dbReference type="InterPro" id="IPR001932">
    <property type="entry name" value="PPM-type_phosphatase-like_dom"/>
</dbReference>
<keyword evidence="4" id="KW-1185">Reference proteome</keyword>
<proteinExistence type="predicted"/>
<reference evidence="3 4" key="1">
    <citation type="submission" date="2021-03" db="EMBL/GenBank/DDBJ databases">
        <title>Sequencing the genomes of 1000 actinobacteria strains.</title>
        <authorList>
            <person name="Klenk H.-P."/>
        </authorList>
    </citation>
    <scope>NUCLEOTIDE SEQUENCE [LARGE SCALE GENOMIC DNA]</scope>
    <source>
        <strain evidence="3 4">DSM 45516</strain>
    </source>
</reference>
<evidence type="ECO:0000256" key="1">
    <source>
        <dbReference type="SAM" id="MobiDB-lite"/>
    </source>
</evidence>
<organism evidence="3 4">
    <name type="scientific">Nocardia goodfellowii</name>
    <dbReference type="NCBI Taxonomy" id="882446"/>
    <lineage>
        <taxon>Bacteria</taxon>
        <taxon>Bacillati</taxon>
        <taxon>Actinomycetota</taxon>
        <taxon>Actinomycetes</taxon>
        <taxon>Mycobacteriales</taxon>
        <taxon>Nocardiaceae</taxon>
        <taxon>Nocardia</taxon>
    </lineage>
</organism>
<feature type="domain" description="PPM-type phosphatase" evidence="2">
    <location>
        <begin position="107"/>
        <end position="363"/>
    </location>
</feature>
<feature type="region of interest" description="Disordered" evidence="1">
    <location>
        <begin position="1"/>
        <end position="29"/>
    </location>
</feature>
<dbReference type="EMBL" id="JAGGMR010000001">
    <property type="protein sequence ID" value="MBP2191668.1"/>
    <property type="molecule type" value="Genomic_DNA"/>
</dbReference>
<dbReference type="SUPFAM" id="SSF81606">
    <property type="entry name" value="PP2C-like"/>
    <property type="match status" value="1"/>
</dbReference>
<dbReference type="InterPro" id="IPR036457">
    <property type="entry name" value="PPM-type-like_dom_sf"/>
</dbReference>
<dbReference type="SMART" id="SM00332">
    <property type="entry name" value="PP2Cc"/>
    <property type="match status" value="1"/>
</dbReference>
<sequence length="364" mass="37766">MSADLNPTTAGTLPTEPLHVPETRRRSTTCPNCQAPVGAKDRYCEECGQEIGARRVALPRPAGTAGAPAGPSICESCGGQDHDGDGYCRGCGQLRTQPDRVEADLGAVYVATDRGLSHARNEDSVAAAVLDGPGGMPVTTVIVVSDGVSSSEDPQAASGAAVRAGVDGCLGALADGRSAQEAVYAGLRAAIRAVRAIAKPNGHAPSCTYVSAIVRGYGTGEFEITHANIGDSRAYWLRTESPASVCPPSQRLTKDDSYAQALVDIGTDDETAMRHPRAHHLMRWLGADSGAEPTADSCVGTFTTTGPGVLLLCSDGLWNYRPRADDLAAIATAAERMPAARELVEFALRSGGRDNITVALAPIT</sequence>